<keyword evidence="2" id="KW-1185">Reference proteome</keyword>
<evidence type="ECO:0000313" key="2">
    <source>
        <dbReference type="Proteomes" id="UP000198716"/>
    </source>
</evidence>
<dbReference type="AlphaFoldDB" id="A0A1I1X1B9"/>
<accession>A0A1I1X1B9</accession>
<dbReference type="Proteomes" id="UP000198716">
    <property type="component" value="Unassembled WGS sequence"/>
</dbReference>
<evidence type="ECO:0000313" key="1">
    <source>
        <dbReference type="EMBL" id="SFD99493.1"/>
    </source>
</evidence>
<name>A0A1I1X1B9_9ACTN</name>
<organism evidence="1 2">
    <name type="scientific">Actinopolyspora alba</name>
    <dbReference type="NCBI Taxonomy" id="673379"/>
    <lineage>
        <taxon>Bacteria</taxon>
        <taxon>Bacillati</taxon>
        <taxon>Actinomycetota</taxon>
        <taxon>Actinomycetes</taxon>
        <taxon>Actinopolysporales</taxon>
        <taxon>Actinopolysporaceae</taxon>
        <taxon>Actinopolyspora</taxon>
        <taxon>Actinopolyspora alba group</taxon>
    </lineage>
</organism>
<proteinExistence type="predicted"/>
<sequence>MNVTTVDPAGADTYSRLSLGTEAARNLATTTKSAPQMQGITSRWLLRMLPW</sequence>
<feature type="non-terminal residue" evidence="1">
    <location>
        <position position="51"/>
    </location>
</feature>
<dbReference type="EMBL" id="FOMZ01000006">
    <property type="protein sequence ID" value="SFD99493.1"/>
    <property type="molecule type" value="Genomic_DNA"/>
</dbReference>
<reference evidence="2" key="1">
    <citation type="submission" date="2016-10" db="EMBL/GenBank/DDBJ databases">
        <authorList>
            <person name="Varghese N."/>
            <person name="Submissions S."/>
        </authorList>
    </citation>
    <scope>NUCLEOTIDE SEQUENCE [LARGE SCALE GENOMIC DNA]</scope>
    <source>
        <strain evidence="2">DSM 45004</strain>
    </source>
</reference>
<protein>
    <submittedName>
        <fullName evidence="1">Uncharacterized protein</fullName>
    </submittedName>
</protein>
<gene>
    <name evidence="1" type="ORF">SAMN04487819_106157</name>
</gene>